<feature type="binding site" evidence="7">
    <location>
        <position position="82"/>
    </location>
    <ligand>
        <name>Fe(3+)</name>
        <dbReference type="ChEBI" id="CHEBI:29034"/>
    </ligand>
</feature>
<keyword evidence="10" id="KW-1185">Reference proteome</keyword>
<dbReference type="RefSeq" id="WP_254737706.1">
    <property type="nucleotide sequence ID" value="NZ_JANCLU010000001.1"/>
</dbReference>
<comment type="catalytic activity">
    <reaction evidence="7">
        <text>4-imidazolone-5-propanoate + H2O = N-formimidoyl-L-glutamate</text>
        <dbReference type="Rhea" id="RHEA:23660"/>
        <dbReference type="ChEBI" id="CHEBI:15377"/>
        <dbReference type="ChEBI" id="CHEBI:58928"/>
        <dbReference type="ChEBI" id="CHEBI:77893"/>
        <dbReference type="EC" id="3.5.2.7"/>
    </reaction>
</comment>
<keyword evidence="6 7" id="KW-0408">Iron</keyword>
<keyword evidence="2 7" id="KW-0479">Metal-binding</keyword>
<keyword evidence="7" id="KW-0963">Cytoplasm</keyword>
<comment type="cofactor">
    <cofactor evidence="7">
        <name>Zn(2+)</name>
        <dbReference type="ChEBI" id="CHEBI:29105"/>
    </cofactor>
    <cofactor evidence="7">
        <name>Fe(3+)</name>
        <dbReference type="ChEBI" id="CHEBI:29034"/>
    </cofactor>
    <text evidence="7">Binds 1 zinc or iron ion per subunit.</text>
</comment>
<feature type="binding site" evidence="7">
    <location>
        <position position="154"/>
    </location>
    <ligand>
        <name>4-imidazolone-5-propanoate</name>
        <dbReference type="ChEBI" id="CHEBI:77893"/>
    </ligand>
</feature>
<feature type="binding site" evidence="7">
    <location>
        <position position="329"/>
    </location>
    <ligand>
        <name>N-formimidoyl-L-glutamate</name>
        <dbReference type="ChEBI" id="CHEBI:58928"/>
    </ligand>
</feature>
<keyword evidence="4 7" id="KW-0369">Histidine metabolism</keyword>
<feature type="binding site" evidence="7">
    <location>
        <position position="84"/>
    </location>
    <ligand>
        <name>Zn(2+)</name>
        <dbReference type="ChEBI" id="CHEBI:29105"/>
    </ligand>
</feature>
<comment type="subcellular location">
    <subcellularLocation>
        <location evidence="7">Cytoplasm</location>
    </subcellularLocation>
</comment>
<feature type="binding site" evidence="7">
    <location>
        <position position="331"/>
    </location>
    <ligand>
        <name>N-formimidoyl-L-glutamate</name>
        <dbReference type="ChEBI" id="CHEBI:58928"/>
    </ligand>
</feature>
<evidence type="ECO:0000313" key="9">
    <source>
        <dbReference type="EMBL" id="MCP8937101.1"/>
    </source>
</evidence>
<evidence type="ECO:0000256" key="5">
    <source>
        <dbReference type="ARBA" id="ARBA00022833"/>
    </source>
</evidence>
<keyword evidence="5 7" id="KW-0862">Zinc</keyword>
<evidence type="ECO:0000256" key="2">
    <source>
        <dbReference type="ARBA" id="ARBA00022723"/>
    </source>
</evidence>
<dbReference type="GO" id="GO:0050480">
    <property type="term" value="F:imidazolonepropionase activity"/>
    <property type="evidence" value="ECO:0007669"/>
    <property type="project" value="UniProtKB-EC"/>
</dbReference>
<evidence type="ECO:0000313" key="10">
    <source>
        <dbReference type="Proteomes" id="UP001205890"/>
    </source>
</evidence>
<feature type="domain" description="Amidohydrolase-related" evidence="8">
    <location>
        <begin position="73"/>
        <end position="388"/>
    </location>
</feature>
<dbReference type="EC" id="3.5.2.7" evidence="1 7"/>
<dbReference type="Proteomes" id="UP001205890">
    <property type="component" value="Unassembled WGS sequence"/>
</dbReference>
<feature type="binding site" evidence="7">
    <location>
        <position position="327"/>
    </location>
    <ligand>
        <name>Fe(3+)</name>
        <dbReference type="ChEBI" id="CHEBI:29034"/>
    </ligand>
</feature>
<accession>A0ABT1L835</accession>
<protein>
    <recommendedName>
        <fullName evidence="1 7">Imidazolonepropionase</fullName>
        <ecNumber evidence="1 7">3.5.2.7</ecNumber>
    </recommendedName>
    <alternativeName>
        <fullName evidence="7">Imidazolone-5-propionate hydrolase</fullName>
    </alternativeName>
</protein>
<dbReference type="SUPFAM" id="SSF51338">
    <property type="entry name" value="Composite domain of metallo-dependent hydrolases"/>
    <property type="match status" value="1"/>
</dbReference>
<dbReference type="Gene3D" id="2.30.40.10">
    <property type="entry name" value="Urease, subunit C, domain 1"/>
    <property type="match status" value="1"/>
</dbReference>
<organism evidence="9 10">
    <name type="scientific">Alsobacter ponti</name>
    <dbReference type="NCBI Taxonomy" id="2962936"/>
    <lineage>
        <taxon>Bacteria</taxon>
        <taxon>Pseudomonadati</taxon>
        <taxon>Pseudomonadota</taxon>
        <taxon>Alphaproteobacteria</taxon>
        <taxon>Hyphomicrobiales</taxon>
        <taxon>Alsobacteraceae</taxon>
        <taxon>Alsobacter</taxon>
    </lineage>
</organism>
<dbReference type="PANTHER" id="PTHR42752:SF1">
    <property type="entry name" value="IMIDAZOLONEPROPIONASE-RELATED"/>
    <property type="match status" value="1"/>
</dbReference>
<dbReference type="EMBL" id="JANCLU010000001">
    <property type="protein sequence ID" value="MCP8937101.1"/>
    <property type="molecule type" value="Genomic_DNA"/>
</dbReference>
<dbReference type="PANTHER" id="PTHR42752">
    <property type="entry name" value="IMIDAZOLONEPROPIONASE"/>
    <property type="match status" value="1"/>
</dbReference>
<dbReference type="InterPro" id="IPR032466">
    <property type="entry name" value="Metal_Hydrolase"/>
</dbReference>
<dbReference type="NCBIfam" id="TIGR01224">
    <property type="entry name" value="hutI"/>
    <property type="match status" value="1"/>
</dbReference>
<evidence type="ECO:0000256" key="3">
    <source>
        <dbReference type="ARBA" id="ARBA00022801"/>
    </source>
</evidence>
<feature type="binding site" evidence="7">
    <location>
        <position position="187"/>
    </location>
    <ligand>
        <name>4-imidazolone-5-propanoate</name>
        <dbReference type="ChEBI" id="CHEBI:77893"/>
    </ligand>
</feature>
<evidence type="ECO:0000256" key="7">
    <source>
        <dbReference type="HAMAP-Rule" id="MF_00372"/>
    </source>
</evidence>
<feature type="binding site" evidence="7">
    <location>
        <position position="82"/>
    </location>
    <ligand>
        <name>Zn(2+)</name>
        <dbReference type="ChEBI" id="CHEBI:29105"/>
    </ligand>
</feature>
<gene>
    <name evidence="7 9" type="primary">hutI</name>
    <name evidence="9" type="ORF">NK718_01090</name>
</gene>
<feature type="binding site" evidence="7">
    <location>
        <position position="154"/>
    </location>
    <ligand>
        <name>N-formimidoyl-L-glutamate</name>
        <dbReference type="ChEBI" id="CHEBI:58928"/>
    </ligand>
</feature>
<feature type="binding site" evidence="7">
    <location>
        <position position="332"/>
    </location>
    <ligand>
        <name>4-imidazolone-5-propanoate</name>
        <dbReference type="ChEBI" id="CHEBI:77893"/>
    </ligand>
</feature>
<dbReference type="InterPro" id="IPR011059">
    <property type="entry name" value="Metal-dep_hydrolase_composite"/>
</dbReference>
<evidence type="ECO:0000256" key="1">
    <source>
        <dbReference type="ARBA" id="ARBA00012864"/>
    </source>
</evidence>
<evidence type="ECO:0000256" key="4">
    <source>
        <dbReference type="ARBA" id="ARBA00022808"/>
    </source>
</evidence>
<keyword evidence="3 7" id="KW-0378">Hydrolase</keyword>
<feature type="binding site" evidence="7">
    <location>
        <position position="84"/>
    </location>
    <ligand>
        <name>Fe(3+)</name>
        <dbReference type="ChEBI" id="CHEBI:29034"/>
    </ligand>
</feature>
<comment type="similarity">
    <text evidence="7">Belongs to the metallo-dependent hydrolases superfamily. HutI family.</text>
</comment>
<comment type="function">
    <text evidence="7">Catalyzes the hydrolytic cleavage of the carbon-nitrogen bond in imidazolone-5-propanoate to yield N-formimidoyl-L-glutamate. It is the third step in the universal histidine degradation pathway.</text>
</comment>
<reference evidence="9 10" key="1">
    <citation type="submission" date="2022-07" db="EMBL/GenBank/DDBJ databases">
        <authorList>
            <person name="Li W.-J."/>
            <person name="Deng Q.-Q."/>
        </authorList>
    </citation>
    <scope>NUCLEOTIDE SEQUENCE [LARGE SCALE GENOMIC DNA]</scope>
    <source>
        <strain evidence="9 10">SYSU M60028</strain>
    </source>
</reference>
<comment type="pathway">
    <text evidence="7">Amino-acid degradation; L-histidine degradation into L-glutamate; N-formimidoyl-L-glutamate from L-histidine: step 3/3.</text>
</comment>
<dbReference type="InterPro" id="IPR006680">
    <property type="entry name" value="Amidohydro-rel"/>
</dbReference>
<comment type="caution">
    <text evidence="9">The sequence shown here is derived from an EMBL/GenBank/DDBJ whole genome shotgun (WGS) entry which is preliminary data.</text>
</comment>
<dbReference type="Gene3D" id="3.20.20.140">
    <property type="entry name" value="Metal-dependent hydrolases"/>
    <property type="match status" value="1"/>
</dbReference>
<dbReference type="Pfam" id="PF01979">
    <property type="entry name" value="Amidohydro_1"/>
    <property type="match status" value="1"/>
</dbReference>
<feature type="binding site" evidence="7">
    <location>
        <position position="252"/>
    </location>
    <ligand>
        <name>Fe(3+)</name>
        <dbReference type="ChEBI" id="CHEBI:29034"/>
    </ligand>
</feature>
<feature type="binding site" evidence="7">
    <location>
        <position position="252"/>
    </location>
    <ligand>
        <name>Zn(2+)</name>
        <dbReference type="ChEBI" id="CHEBI:29105"/>
    </ligand>
</feature>
<dbReference type="SUPFAM" id="SSF51556">
    <property type="entry name" value="Metallo-dependent hydrolases"/>
    <property type="match status" value="1"/>
</dbReference>
<name>A0ABT1L835_9HYPH</name>
<proteinExistence type="inferred from homology"/>
<dbReference type="HAMAP" id="MF_00372">
    <property type="entry name" value="HutI"/>
    <property type="match status" value="1"/>
</dbReference>
<dbReference type="InterPro" id="IPR005920">
    <property type="entry name" value="HutI"/>
</dbReference>
<feature type="binding site" evidence="7">
    <location>
        <position position="255"/>
    </location>
    <ligand>
        <name>4-imidazolone-5-propanoate</name>
        <dbReference type="ChEBI" id="CHEBI:77893"/>
    </ligand>
</feature>
<feature type="binding site" evidence="7">
    <location>
        <position position="91"/>
    </location>
    <ligand>
        <name>4-imidazolone-5-propanoate</name>
        <dbReference type="ChEBI" id="CHEBI:77893"/>
    </ligand>
</feature>
<evidence type="ECO:0000259" key="8">
    <source>
        <dbReference type="Pfam" id="PF01979"/>
    </source>
</evidence>
<dbReference type="CDD" id="cd01296">
    <property type="entry name" value="Imidazolone-5PH"/>
    <property type="match status" value="1"/>
</dbReference>
<feature type="binding site" evidence="7">
    <location>
        <position position="327"/>
    </location>
    <ligand>
        <name>Zn(2+)</name>
        <dbReference type="ChEBI" id="CHEBI:29105"/>
    </ligand>
</feature>
<evidence type="ECO:0000256" key="6">
    <source>
        <dbReference type="ARBA" id="ARBA00023004"/>
    </source>
</evidence>
<sequence length="413" mass="43640">MSVAGKENREEGRARLWTGARLATMAAGQPGLGIVEDGAVLAENGRIVFAGRRADLPAAAAARAETVDCDGRWITPGLVDCHTHLVHAGNRAREFEMRLAGASYEEVARAGGGIVSSVRALRAASEDDLVRETLPRLDALAAEGVTTVEVKSGYGLDLANERKSLAAARRLGELRDMRVVTTFLGAHALPPEAAGDKDAYIAQVADVMLPALAAEGLVDAVDGFCEGIAFSPDQIARVFERARGLGLPVKLHADQLSNLHGAALAARYGALSADHLEHTDEDGAAAMARAGTVATILPGAFYFIRETRRPPIDLFRRHGVPMAVATDCNPGTAPLTSLLLAMNMAATLFRMTVEECLAGVTREAARALGLSAEIGTLEAGKAADLAIWTVESPAELVYRMGFNPLHARIRRGQ</sequence>